<evidence type="ECO:0000256" key="1">
    <source>
        <dbReference type="SAM" id="SignalP"/>
    </source>
</evidence>
<keyword evidence="1" id="KW-0732">Signal</keyword>
<reference evidence="2 3" key="1">
    <citation type="submission" date="2018-08" db="EMBL/GenBank/DDBJ databases">
        <title>Cellulomonas rhizosphaerae sp. nov., a novel actinomycete isolated from soil.</title>
        <authorList>
            <person name="Tian Y."/>
        </authorList>
    </citation>
    <scope>NUCLEOTIDE SEQUENCE [LARGE SCALE GENOMIC DNA]</scope>
    <source>
        <strain evidence="2 3">NEAU-TCZ24</strain>
    </source>
</reference>
<sequence length="150" mass="14897">MASTKSKKTRKALAVGLAVVGVAGMSLAAASQLSLTNNTKFQAGSTTITADCQGTTNIPVTFGTPTLNTATGVYSASTVVFSGVKSTSTECGGLTYKVAIKTPTGWSEVTTGSPTVPTTVPAASTSVLTVTIPAGVVANDISGVSLTIYS</sequence>
<proteinExistence type="predicted"/>
<evidence type="ECO:0000313" key="2">
    <source>
        <dbReference type="EMBL" id="RHA41973.1"/>
    </source>
</evidence>
<evidence type="ECO:0000313" key="3">
    <source>
        <dbReference type="Proteomes" id="UP000283374"/>
    </source>
</evidence>
<dbReference type="AlphaFoldDB" id="A0A413RMJ9"/>
<comment type="caution">
    <text evidence="2">The sequence shown here is derived from an EMBL/GenBank/DDBJ whole genome shotgun (WGS) entry which is preliminary data.</text>
</comment>
<dbReference type="RefSeq" id="WP_118766905.1">
    <property type="nucleotide sequence ID" value="NZ_QWKP01000178.1"/>
</dbReference>
<feature type="chain" id="PRO_5019091971" evidence="1">
    <location>
        <begin position="29"/>
        <end position="150"/>
    </location>
</feature>
<organism evidence="2 3">
    <name type="scientific">Cellulomonas rhizosphaerae</name>
    <dbReference type="NCBI Taxonomy" id="2293719"/>
    <lineage>
        <taxon>Bacteria</taxon>
        <taxon>Bacillati</taxon>
        <taxon>Actinomycetota</taxon>
        <taxon>Actinomycetes</taxon>
        <taxon>Micrococcales</taxon>
        <taxon>Cellulomonadaceae</taxon>
        <taxon>Cellulomonas</taxon>
    </lineage>
</organism>
<accession>A0A413RMJ9</accession>
<feature type="signal peptide" evidence="1">
    <location>
        <begin position="1"/>
        <end position="28"/>
    </location>
</feature>
<dbReference type="Proteomes" id="UP000283374">
    <property type="component" value="Unassembled WGS sequence"/>
</dbReference>
<dbReference type="EMBL" id="QWKP01000178">
    <property type="protein sequence ID" value="RHA41973.1"/>
    <property type="molecule type" value="Genomic_DNA"/>
</dbReference>
<keyword evidence="3" id="KW-1185">Reference proteome</keyword>
<name>A0A413RMJ9_9CELL</name>
<gene>
    <name evidence="2" type="ORF">D1825_07960</name>
</gene>
<dbReference type="OrthoDB" id="9837103at2"/>
<protein>
    <submittedName>
        <fullName evidence="2">Uncharacterized protein</fullName>
    </submittedName>
</protein>